<dbReference type="InterPro" id="IPR006905">
    <property type="entry name" value="Flavin_halogenase"/>
</dbReference>
<sequence>MREPMIRRVCIVGGGTAGWMTAAALANKLNGLSIAVTLIESSEIGTVGVGEATLPHIRAFNKTLGIDERDLMRATEATFKLGIEFRDWGKIGDRYIHPFGDYGPAVNGVPFYHHWLRLKSLGDTSRLDDYSFPIVAAEQNRFRHPAAEHDRIESTFGYAYQFDASLYAAFLRRYAEANGVTRLEGKIVDTALDGESGHVRSVTLADGREVSADLFVDCSGFRGLLIEGALASGYDDWSHWLPCNRAVAVPTASAGPLGPYTRATARTAGWQWRIPLQHRVGNGHVYCSSFISDDDATRQLVENLDAPMQAEPRQLRFTTGRRRDFWKANVVAIGLAGGFLEPLESTSIHLIQDGITELLALFPDRGFDASDIVEYNRRMSLHYERVRDFLLLHYVATQRDDSEMWRHFRALTLPDSLREKIEAWQTRAYVVPYEFGLFLPPSWVAVMLGQNLMPTGYDPRARSMGDNALAARASAIRQEVAAAVRGTPDHADYIRRSAAAGSLAQRAPAA</sequence>
<name>A0ABY5LG41_9SPHN</name>
<dbReference type="Gene3D" id="3.50.50.60">
    <property type="entry name" value="FAD/NAD(P)-binding domain"/>
    <property type="match status" value="1"/>
</dbReference>
<dbReference type="Pfam" id="PF04820">
    <property type="entry name" value="Trp_halogenase"/>
    <property type="match status" value="1"/>
</dbReference>
<proteinExistence type="predicted"/>
<organism evidence="1 2">
    <name type="scientific">Sphingomonas qomolangmaensis</name>
    <dbReference type="NCBI Taxonomy" id="2918765"/>
    <lineage>
        <taxon>Bacteria</taxon>
        <taxon>Pseudomonadati</taxon>
        <taxon>Pseudomonadota</taxon>
        <taxon>Alphaproteobacteria</taxon>
        <taxon>Sphingomonadales</taxon>
        <taxon>Sphingomonadaceae</taxon>
        <taxon>Sphingomonas</taxon>
    </lineage>
</organism>
<dbReference type="RefSeq" id="WP_256507507.1">
    <property type="nucleotide sequence ID" value="NZ_CP101740.1"/>
</dbReference>
<dbReference type="PANTHER" id="PTHR43747">
    <property type="entry name" value="FAD-BINDING PROTEIN"/>
    <property type="match status" value="1"/>
</dbReference>
<dbReference type="InterPro" id="IPR036188">
    <property type="entry name" value="FAD/NAD-bd_sf"/>
</dbReference>
<dbReference type="PIRSF" id="PIRSF011396">
    <property type="entry name" value="Trp_halogenase"/>
    <property type="match status" value="1"/>
</dbReference>
<dbReference type="InterPro" id="IPR050816">
    <property type="entry name" value="Flavin-dep_Halogenase_NPB"/>
</dbReference>
<evidence type="ECO:0000313" key="2">
    <source>
        <dbReference type="Proteomes" id="UP001058533"/>
    </source>
</evidence>
<accession>A0ABY5LG41</accession>
<dbReference type="Proteomes" id="UP001058533">
    <property type="component" value="Chromosome"/>
</dbReference>
<dbReference type="InterPro" id="IPR033856">
    <property type="entry name" value="Trp_halogen"/>
</dbReference>
<protein>
    <submittedName>
        <fullName evidence="1">Tryptophan 7-halogenase</fullName>
    </submittedName>
</protein>
<dbReference type="EMBL" id="CP101740">
    <property type="protein sequence ID" value="UUL83671.1"/>
    <property type="molecule type" value="Genomic_DNA"/>
</dbReference>
<reference evidence="1" key="1">
    <citation type="submission" date="2022-07" db="EMBL/GenBank/DDBJ databases">
        <title>Sphingomonas sp. nov., a novel bacterium isolated from the north slope of the Mount Everest.</title>
        <authorList>
            <person name="Cui X."/>
            <person name="Liu Y."/>
        </authorList>
    </citation>
    <scope>NUCLEOTIDE SEQUENCE</scope>
    <source>
        <strain evidence="1">S5-59</strain>
    </source>
</reference>
<dbReference type="PANTHER" id="PTHR43747:SF4">
    <property type="entry name" value="FLAVIN-DEPENDENT TRYPTOPHAN HALOGENASE"/>
    <property type="match status" value="1"/>
</dbReference>
<gene>
    <name evidence="1" type="ORF">NMP03_05510</name>
</gene>
<keyword evidence="2" id="KW-1185">Reference proteome</keyword>
<dbReference type="SUPFAM" id="SSF51905">
    <property type="entry name" value="FAD/NAD(P)-binding domain"/>
    <property type="match status" value="1"/>
</dbReference>
<evidence type="ECO:0000313" key="1">
    <source>
        <dbReference type="EMBL" id="UUL83671.1"/>
    </source>
</evidence>